<sequence length="424" mass="47687">MGTCLSQHEVERMPSLQEDLKKQVSKQASTKASTSAGKQNSKKAGAPGNSLSDVPSPERNEEYSVGEALGEGAFGVVYACTHRSSGSEVAVKMVDKVETPAEVIRREAELMQTLSHENIVRFHAVFSERCFVCIVMDKYSGGDLVDGMQAHLKERGKINARDIVHVSYQMVASIQYLHGKHIVHRDIKGDNFLLSVLDFRDLQCRVALSDFGTAELLRDGRRLSSEVGTRIFWAPEIFAKDYGLKVDIWALGIIMYGLLDGRFPFKDENCIKTKEPKFPKRHMGLEPLCQDFISIMLHKDELQRASADEIMAEFMVGFIKLTMASPPNRGATQKKVRDAARRTHGQHGQRAMVVTERRRELVERLSNEHGQKPTTLGFMHCASLTEFSVPDRRLPGAMWQYQWWDRSEELRGICGGSVGSIWVN</sequence>
<dbReference type="AlphaFoldDB" id="A0A9P1G6Y7"/>
<evidence type="ECO:0000256" key="8">
    <source>
        <dbReference type="SAM" id="MobiDB-lite"/>
    </source>
</evidence>
<evidence type="ECO:0000256" key="1">
    <source>
        <dbReference type="ARBA" id="ARBA00022527"/>
    </source>
</evidence>
<keyword evidence="1 7" id="KW-0723">Serine/threonine-protein kinase</keyword>
<keyword evidence="4 12" id="KW-0418">Kinase</keyword>
<evidence type="ECO:0000256" key="3">
    <source>
        <dbReference type="ARBA" id="ARBA00022741"/>
    </source>
</evidence>
<evidence type="ECO:0000256" key="7">
    <source>
        <dbReference type="RuleBase" id="RU000304"/>
    </source>
</evidence>
<dbReference type="PANTHER" id="PTHR24345">
    <property type="entry name" value="SERINE/THREONINE-PROTEIN KINASE PLK"/>
    <property type="match status" value="1"/>
</dbReference>
<dbReference type="PANTHER" id="PTHR24345:SF91">
    <property type="entry name" value="SERINE_THREONINE-PROTEIN KINASE PLK4"/>
    <property type="match status" value="1"/>
</dbReference>
<dbReference type="EMBL" id="CAMXCT010002646">
    <property type="protein sequence ID" value="CAI3999532.1"/>
    <property type="molecule type" value="Genomic_DNA"/>
</dbReference>
<dbReference type="PROSITE" id="PS50011">
    <property type="entry name" value="PROTEIN_KINASE_DOM"/>
    <property type="match status" value="1"/>
</dbReference>
<dbReference type="InterPro" id="IPR011009">
    <property type="entry name" value="Kinase-like_dom_sf"/>
</dbReference>
<proteinExistence type="inferred from homology"/>
<dbReference type="GO" id="GO:0005524">
    <property type="term" value="F:ATP binding"/>
    <property type="evidence" value="ECO:0007669"/>
    <property type="project" value="UniProtKB-UniRule"/>
</dbReference>
<dbReference type="GO" id="GO:0005634">
    <property type="term" value="C:nucleus"/>
    <property type="evidence" value="ECO:0007669"/>
    <property type="project" value="TreeGrafter"/>
</dbReference>
<name>A0A9P1G6Y7_9DINO</name>
<accession>A0A9P1G6Y7</accession>
<feature type="domain" description="Protein kinase" evidence="9">
    <location>
        <begin position="63"/>
        <end position="319"/>
    </location>
</feature>
<evidence type="ECO:0000313" key="11">
    <source>
        <dbReference type="EMBL" id="CAL1152907.1"/>
    </source>
</evidence>
<feature type="binding site" evidence="6">
    <location>
        <position position="92"/>
    </location>
    <ligand>
        <name>ATP</name>
        <dbReference type="ChEBI" id="CHEBI:30616"/>
    </ligand>
</feature>
<evidence type="ECO:0000313" key="10">
    <source>
        <dbReference type="EMBL" id="CAI3999532.1"/>
    </source>
</evidence>
<reference evidence="10" key="1">
    <citation type="submission" date="2022-10" db="EMBL/GenBank/DDBJ databases">
        <authorList>
            <person name="Chen Y."/>
            <person name="Dougan E. K."/>
            <person name="Chan C."/>
            <person name="Rhodes N."/>
            <person name="Thang M."/>
        </authorList>
    </citation>
    <scope>NUCLEOTIDE SEQUENCE</scope>
</reference>
<reference evidence="11" key="2">
    <citation type="submission" date="2024-04" db="EMBL/GenBank/DDBJ databases">
        <authorList>
            <person name="Chen Y."/>
            <person name="Shah S."/>
            <person name="Dougan E. K."/>
            <person name="Thang M."/>
            <person name="Chan C."/>
        </authorList>
    </citation>
    <scope>NUCLEOTIDE SEQUENCE [LARGE SCALE GENOMIC DNA]</scope>
</reference>
<evidence type="ECO:0000256" key="5">
    <source>
        <dbReference type="ARBA" id="ARBA00022840"/>
    </source>
</evidence>
<dbReference type="Proteomes" id="UP001152797">
    <property type="component" value="Unassembled WGS sequence"/>
</dbReference>
<feature type="compositionally biased region" description="Basic and acidic residues" evidence="8">
    <location>
        <begin position="8"/>
        <end position="22"/>
    </location>
</feature>
<gene>
    <name evidence="10" type="ORF">C1SCF055_LOCUS25722</name>
</gene>
<dbReference type="InterPro" id="IPR017441">
    <property type="entry name" value="Protein_kinase_ATP_BS"/>
</dbReference>
<dbReference type="SMART" id="SM00220">
    <property type="entry name" value="S_TKc"/>
    <property type="match status" value="1"/>
</dbReference>
<keyword evidence="3 6" id="KW-0547">Nucleotide-binding</keyword>
<dbReference type="EMBL" id="CAMXCT020002646">
    <property type="protein sequence ID" value="CAL1152907.1"/>
    <property type="molecule type" value="Genomic_DNA"/>
</dbReference>
<evidence type="ECO:0000256" key="2">
    <source>
        <dbReference type="ARBA" id="ARBA00022679"/>
    </source>
</evidence>
<dbReference type="EMBL" id="CAMXCT030002646">
    <property type="protein sequence ID" value="CAL4786844.1"/>
    <property type="molecule type" value="Genomic_DNA"/>
</dbReference>
<keyword evidence="13" id="KW-1185">Reference proteome</keyword>
<dbReference type="InterPro" id="IPR008271">
    <property type="entry name" value="Ser/Thr_kinase_AS"/>
</dbReference>
<organism evidence="10">
    <name type="scientific">Cladocopium goreaui</name>
    <dbReference type="NCBI Taxonomy" id="2562237"/>
    <lineage>
        <taxon>Eukaryota</taxon>
        <taxon>Sar</taxon>
        <taxon>Alveolata</taxon>
        <taxon>Dinophyceae</taxon>
        <taxon>Suessiales</taxon>
        <taxon>Symbiodiniaceae</taxon>
        <taxon>Cladocopium</taxon>
    </lineage>
</organism>
<keyword evidence="2" id="KW-0808">Transferase</keyword>
<evidence type="ECO:0000313" key="12">
    <source>
        <dbReference type="EMBL" id="CAL4786844.1"/>
    </source>
</evidence>
<dbReference type="SUPFAM" id="SSF56112">
    <property type="entry name" value="Protein kinase-like (PK-like)"/>
    <property type="match status" value="1"/>
</dbReference>
<dbReference type="GO" id="GO:0004674">
    <property type="term" value="F:protein serine/threonine kinase activity"/>
    <property type="evidence" value="ECO:0007669"/>
    <property type="project" value="UniProtKB-KW"/>
</dbReference>
<evidence type="ECO:0000313" key="13">
    <source>
        <dbReference type="Proteomes" id="UP001152797"/>
    </source>
</evidence>
<comment type="similarity">
    <text evidence="7">Belongs to the protein kinase superfamily.</text>
</comment>
<feature type="region of interest" description="Disordered" evidence="8">
    <location>
        <begin position="1"/>
        <end position="63"/>
    </location>
</feature>
<dbReference type="OrthoDB" id="193931at2759"/>
<evidence type="ECO:0000256" key="4">
    <source>
        <dbReference type="ARBA" id="ARBA00022777"/>
    </source>
</evidence>
<comment type="caution">
    <text evidence="10">The sequence shown here is derived from an EMBL/GenBank/DDBJ whole genome shotgun (WGS) entry which is preliminary data.</text>
</comment>
<evidence type="ECO:0000256" key="6">
    <source>
        <dbReference type="PROSITE-ProRule" id="PRU10141"/>
    </source>
</evidence>
<dbReference type="PROSITE" id="PS00107">
    <property type="entry name" value="PROTEIN_KINASE_ATP"/>
    <property type="match status" value="1"/>
</dbReference>
<evidence type="ECO:0000259" key="9">
    <source>
        <dbReference type="PROSITE" id="PS50011"/>
    </source>
</evidence>
<dbReference type="PROSITE" id="PS00108">
    <property type="entry name" value="PROTEIN_KINASE_ST"/>
    <property type="match status" value="1"/>
</dbReference>
<dbReference type="InterPro" id="IPR000719">
    <property type="entry name" value="Prot_kinase_dom"/>
</dbReference>
<keyword evidence="5 6" id="KW-0067">ATP-binding</keyword>
<dbReference type="Gene3D" id="1.10.510.10">
    <property type="entry name" value="Transferase(Phosphotransferase) domain 1"/>
    <property type="match status" value="1"/>
</dbReference>
<protein>
    <submittedName>
        <fullName evidence="12">Serine/threonine protein kinase OSK1 (OsK1) (SUCROSE NON-FERMENTING-1 related protein kinase 1A) (SNF1-related kinase 1A) (SnRK1A)</fullName>
    </submittedName>
</protein>
<dbReference type="Pfam" id="PF00069">
    <property type="entry name" value="Pkinase"/>
    <property type="match status" value="1"/>
</dbReference>
<feature type="compositionally biased region" description="Low complexity" evidence="8">
    <location>
        <begin position="25"/>
        <end position="39"/>
    </location>
</feature>
<dbReference type="FunFam" id="3.30.200.20:FF:000042">
    <property type="entry name" value="Aurora kinase A"/>
    <property type="match status" value="1"/>
</dbReference>